<dbReference type="PANTHER" id="PTHR21362">
    <property type="entry name" value="ACROSIN-BINDING PROTEIN"/>
    <property type="match status" value="1"/>
</dbReference>
<comment type="function">
    <text evidence="8">Acrosomal protein that maintains proacrosin (pro-ACR) as an enzymatically inactive zymogen in the acrosome. Involved also in the acrosome formation.</text>
</comment>
<protein>
    <recommendedName>
        <fullName evidence="2">Acrosin-binding protein</fullName>
    </recommendedName>
    <alternativeName>
        <fullName evidence="6">Acrosin-binding protein, 60 kDa form</fullName>
    </alternativeName>
    <alternativeName>
        <fullName evidence="7">Proacrosin-binding protein sp32</fullName>
    </alternativeName>
</protein>
<evidence type="ECO:0000256" key="2">
    <source>
        <dbReference type="ARBA" id="ARBA00018940"/>
    </source>
</evidence>
<evidence type="ECO:0000256" key="3">
    <source>
        <dbReference type="ARBA" id="ARBA00022553"/>
    </source>
</evidence>
<dbReference type="Proteomes" id="UP000028990">
    <property type="component" value="Unassembled WGS sequence"/>
</dbReference>
<organism evidence="11 12">
    <name type="scientific">Fukomys damarensis</name>
    <name type="common">Damaraland mole rat</name>
    <name type="synonym">Cryptomys damarensis</name>
    <dbReference type="NCBI Taxonomy" id="885580"/>
    <lineage>
        <taxon>Eukaryota</taxon>
        <taxon>Metazoa</taxon>
        <taxon>Chordata</taxon>
        <taxon>Craniata</taxon>
        <taxon>Vertebrata</taxon>
        <taxon>Euteleostomi</taxon>
        <taxon>Mammalia</taxon>
        <taxon>Eutheria</taxon>
        <taxon>Euarchontoglires</taxon>
        <taxon>Glires</taxon>
        <taxon>Rodentia</taxon>
        <taxon>Hystricomorpha</taxon>
        <taxon>Bathyergidae</taxon>
        <taxon>Fukomys</taxon>
    </lineage>
</organism>
<keyword evidence="12" id="KW-1185">Reference proteome</keyword>
<reference evidence="11 12" key="1">
    <citation type="submission" date="2013-11" db="EMBL/GenBank/DDBJ databases">
        <title>The Damaraland mole rat (Fukomys damarensis) genome and evolution of African mole rats.</title>
        <authorList>
            <person name="Gladyshev V.N."/>
            <person name="Fang X."/>
        </authorList>
    </citation>
    <scope>NUCLEOTIDE SEQUENCE [LARGE SCALE GENOMIC DNA]</scope>
    <source>
        <tissue evidence="11">Liver</tissue>
    </source>
</reference>
<evidence type="ECO:0000256" key="9">
    <source>
        <dbReference type="SAM" id="MobiDB-lite"/>
    </source>
</evidence>
<dbReference type="PANTHER" id="PTHR21362:SF1">
    <property type="entry name" value="ACROSIN-BINDING PROTEIN"/>
    <property type="match status" value="1"/>
</dbReference>
<evidence type="ECO:0000256" key="1">
    <source>
        <dbReference type="ARBA" id="ARBA00004218"/>
    </source>
</evidence>
<sequence length="540" mass="60818">MGQPAAGSFMSLLRVLLLPLGAVLTQESPSAPTPGSPLSPTEYERFFALLTPSWKAETTCRLRATHGCRNPTIIQLDQYENHGLVPDGAICSDLPYASWFESFCQFTQYRCSNHVYYAKRVRCSQPVSILSVNNFKELNSVAGVHHTSVTSPATPRAEATERQAYQPWPERLSSNVEELLQSSLLLGGQEQTASHKQEEGQEQHKPESAQEHKQEEGQEQEEEEEQEEEGKQEESQGMEEALGVVASLQMGSDPKPQSESLSADPRSSSARVREVDLAPLMMENIQELILSAQEMEEMYDEDAYWRSQNHGSLLQLPHKEAVLVLCYAIIMNSCVLTPTAKAWRHLEEETLGFGKLVCDNLGRRHMALCPLCAFCSLKLEQCHSEANLQRQQCDASHKTPFISSLLTAQTMTMGTQAESSESGQFYGLDLYGGLRMDFWCAQLATKGCEDIRVSSWLQTEFLSFHNGDFPTKVCDTDYIQYPNYCSFKSQQCLMKHRNRKVSRMRCMQNETYNVLSPSKGEDLVLRWSQEFSTLALSHFG</sequence>
<feature type="compositionally biased region" description="Basic and acidic residues" evidence="9">
    <location>
        <begin position="193"/>
        <end position="216"/>
    </location>
</feature>
<dbReference type="eggNOG" id="ENOG502R6TS">
    <property type="taxonomic scope" value="Eukaryota"/>
</dbReference>
<dbReference type="GO" id="GO:0001669">
    <property type="term" value="C:acrosomal vesicle"/>
    <property type="evidence" value="ECO:0007669"/>
    <property type="project" value="UniProtKB-SubCell"/>
</dbReference>
<dbReference type="InterPro" id="IPR036058">
    <property type="entry name" value="Kazal_dom_sf"/>
</dbReference>
<evidence type="ECO:0000256" key="10">
    <source>
        <dbReference type="SAM" id="SignalP"/>
    </source>
</evidence>
<dbReference type="EMBL" id="KN124838">
    <property type="protein sequence ID" value="KFO20255.1"/>
    <property type="molecule type" value="Genomic_DNA"/>
</dbReference>
<dbReference type="SUPFAM" id="SSF100895">
    <property type="entry name" value="Kazal-type serine protease inhibitors"/>
    <property type="match status" value="1"/>
</dbReference>
<evidence type="ECO:0000256" key="6">
    <source>
        <dbReference type="ARBA" id="ARBA00032734"/>
    </source>
</evidence>
<keyword evidence="4 10" id="KW-0732">Signal</keyword>
<dbReference type="AlphaFoldDB" id="A0A091CS70"/>
<dbReference type="Pfam" id="PF07222">
    <property type="entry name" value="PBP_sp32"/>
    <property type="match status" value="1"/>
</dbReference>
<accession>A0A091CS70</accession>
<keyword evidence="5" id="KW-0968">Cytoplasmic vesicle</keyword>
<evidence type="ECO:0000313" key="11">
    <source>
        <dbReference type="EMBL" id="KFO20255.1"/>
    </source>
</evidence>
<feature type="compositionally biased region" description="Acidic residues" evidence="9">
    <location>
        <begin position="217"/>
        <end position="231"/>
    </location>
</feature>
<evidence type="ECO:0000313" key="12">
    <source>
        <dbReference type="Proteomes" id="UP000028990"/>
    </source>
</evidence>
<feature type="chain" id="PRO_5001871019" description="Acrosin-binding protein" evidence="10">
    <location>
        <begin position="26"/>
        <end position="540"/>
    </location>
</feature>
<evidence type="ECO:0000256" key="8">
    <source>
        <dbReference type="ARBA" id="ARBA00045517"/>
    </source>
</evidence>
<evidence type="ECO:0000256" key="7">
    <source>
        <dbReference type="ARBA" id="ARBA00033453"/>
    </source>
</evidence>
<dbReference type="OrthoDB" id="9009946at2759"/>
<dbReference type="InterPro" id="IPR009865">
    <property type="entry name" value="Proacrosin-bd"/>
</dbReference>
<feature type="compositionally biased region" description="Polar residues" evidence="9">
    <location>
        <begin position="255"/>
        <end position="270"/>
    </location>
</feature>
<proteinExistence type="predicted"/>
<name>A0A091CS70_FUKDA</name>
<feature type="signal peptide" evidence="10">
    <location>
        <begin position="1"/>
        <end position="25"/>
    </location>
</feature>
<keyword evidence="3" id="KW-0597">Phosphoprotein</keyword>
<dbReference type="OMA" id="YDEEPVW"/>
<feature type="region of interest" description="Disordered" evidence="9">
    <location>
        <begin position="188"/>
        <end position="237"/>
    </location>
</feature>
<evidence type="ECO:0000256" key="5">
    <source>
        <dbReference type="ARBA" id="ARBA00023329"/>
    </source>
</evidence>
<comment type="subcellular location">
    <subcellularLocation>
        <location evidence="1">Cytoplasmic vesicle</location>
        <location evidence="1">Secretory vesicle</location>
        <location evidence="1">Acrosome</location>
    </subcellularLocation>
</comment>
<dbReference type="GO" id="GO:0005634">
    <property type="term" value="C:nucleus"/>
    <property type="evidence" value="ECO:0007669"/>
    <property type="project" value="TreeGrafter"/>
</dbReference>
<evidence type="ECO:0000256" key="4">
    <source>
        <dbReference type="ARBA" id="ARBA00022729"/>
    </source>
</evidence>
<gene>
    <name evidence="11" type="ORF">H920_18372</name>
</gene>
<dbReference type="STRING" id="885580.ENSFDAP00000011089"/>
<feature type="region of interest" description="Disordered" evidence="9">
    <location>
        <begin position="250"/>
        <end position="270"/>
    </location>
</feature>